<dbReference type="InterPro" id="IPR011990">
    <property type="entry name" value="TPR-like_helical_dom_sf"/>
</dbReference>
<evidence type="ECO:0000256" key="2">
    <source>
        <dbReference type="PROSITE-ProRule" id="PRU00708"/>
    </source>
</evidence>
<dbReference type="AlphaFoldDB" id="A0A813M457"/>
<evidence type="ECO:0000313" key="4">
    <source>
        <dbReference type="EMBL" id="CAE8743179.1"/>
    </source>
</evidence>
<dbReference type="PROSITE" id="PS51375">
    <property type="entry name" value="PPR"/>
    <property type="match status" value="6"/>
</dbReference>
<reference evidence="4" key="1">
    <citation type="submission" date="2021-02" db="EMBL/GenBank/DDBJ databases">
        <authorList>
            <person name="Dougan E. K."/>
            <person name="Rhodes N."/>
            <person name="Thang M."/>
            <person name="Chan C."/>
        </authorList>
    </citation>
    <scope>NUCLEOTIDE SEQUENCE</scope>
</reference>
<dbReference type="InterPro" id="IPR033443">
    <property type="entry name" value="PROP1-like_PPR_dom"/>
</dbReference>
<dbReference type="Gene3D" id="1.25.40.10">
    <property type="entry name" value="Tetratricopeptide repeat domain"/>
    <property type="match status" value="5"/>
</dbReference>
<dbReference type="EMBL" id="CAJNNW010037606">
    <property type="protein sequence ID" value="CAE8743179.1"/>
    <property type="molecule type" value="Genomic_DNA"/>
</dbReference>
<dbReference type="PANTHER" id="PTHR47447">
    <property type="entry name" value="OS03G0856100 PROTEIN"/>
    <property type="match status" value="1"/>
</dbReference>
<evidence type="ECO:0000313" key="5">
    <source>
        <dbReference type="Proteomes" id="UP000626109"/>
    </source>
</evidence>
<organism evidence="4 5">
    <name type="scientific">Polarella glacialis</name>
    <name type="common">Dinoflagellate</name>
    <dbReference type="NCBI Taxonomy" id="89957"/>
    <lineage>
        <taxon>Eukaryota</taxon>
        <taxon>Sar</taxon>
        <taxon>Alveolata</taxon>
        <taxon>Dinophyceae</taxon>
        <taxon>Suessiales</taxon>
        <taxon>Suessiaceae</taxon>
        <taxon>Polarella</taxon>
    </lineage>
</organism>
<sequence length="1006" mass="113155">MRRAKELVHEMREMGLTDIITFNTLLKGHCATHDLKGAEELLGEIELAGLKPNDASYNCLINIAASSGDFNEAFQIVDLMQSHGVKADHYTLSILMKAMKKVKNQKAVVPKVLDLLDRTQLDVCADEILFNAVLDTCIRHRETSRLENILNSYTNSRLRPSVHTYGSLIKACNVLKRPNQCWQFWQEMEEKRGTQPNDVVLGCMLDALVCNDKVEDAVQLFNKWKSKVSPNIVLYATLMKGFANTKQADRAMEAFEDMQKQGLEMSTVVYNSVIDAHARLGLTEEVTFLVKSMGQDSCEMDCHTYTHIVKSYCCSVTGHMDAAFEVFQTMQTKHMAGDSVVYNTMLDGCNRHGRADLAEKLIQEMDRSRVVPTNYTLGIIVRLYGRWKMLDKAVEVTETMPRRHNFSLNSQVRTSLMVACINNSALDRALQVLEDIKDAHREADEKAYAVIIKGCVRYGQLLKALALVDEVYGMGESWPAKRCAHALDSEAVEGLLKALKQKGMLQSHAVPLLERLRAAKVNCSRFLASVPYSQTHFQEYDATVAVTHVDANVLTVVCVGGLQAFALQTDYHKGRGRAVLEAGPATRPRLGNFACWEGDFTYETRIFHGFQKAEKDFRSDLEQAPHSLSYFEVLFHGLGVNCQPATAASPGYEQRGRSSPSQPLTVYEEWSKCCEGGIAFASKPCITIFEMMAQALGRGRHGGSALEQERYYANMSEMWAFHHFTPSLLSDEKEVGRSKTLILAHEFDAQIADTLESTGEPFLGIMWADSTDGAYRSPKFDNAVFCLTLLLSSLRREGLSQAIDLFEVGAGYGSLPRMLSSAKQALAELARPIHVRRYTVLDVRFVIDLQLWYLNQTCRDQIVLRDWAESPHVAPFLGSGLLDPAKLWPELGRNASATGPLEVDFVEPGVRDAFAHLYSEAHAQEAGSREGVPATRALIAINSWHELQFPEYLWYYNQFVAAPAWRAGVDWILYVSNRYWDTERRLELLLKPRLKHLASILKLYWD</sequence>
<feature type="repeat" description="PPR" evidence="2">
    <location>
        <begin position="18"/>
        <end position="52"/>
    </location>
</feature>
<dbReference type="Pfam" id="PF17177">
    <property type="entry name" value="PPR_long"/>
    <property type="match status" value="1"/>
</dbReference>
<feature type="repeat" description="PPR" evidence="2">
    <location>
        <begin position="53"/>
        <end position="87"/>
    </location>
</feature>
<comment type="caution">
    <text evidence="4">The sequence shown here is derived from an EMBL/GenBank/DDBJ whole genome shotgun (WGS) entry which is preliminary data.</text>
</comment>
<dbReference type="InterPro" id="IPR002885">
    <property type="entry name" value="PPR_rpt"/>
</dbReference>
<dbReference type="Proteomes" id="UP000626109">
    <property type="component" value="Unassembled WGS sequence"/>
</dbReference>
<feature type="repeat" description="PPR" evidence="2">
    <location>
        <begin position="338"/>
        <end position="372"/>
    </location>
</feature>
<dbReference type="PANTHER" id="PTHR47447:SF21">
    <property type="entry name" value="PENTACOTRIPEPTIDE-REPEAT REGION OF PRORP DOMAIN-CONTAINING PROTEIN"/>
    <property type="match status" value="1"/>
</dbReference>
<dbReference type="Pfam" id="PF01535">
    <property type="entry name" value="PPR"/>
    <property type="match status" value="2"/>
</dbReference>
<evidence type="ECO:0000259" key="3">
    <source>
        <dbReference type="Pfam" id="PF17177"/>
    </source>
</evidence>
<dbReference type="NCBIfam" id="TIGR00756">
    <property type="entry name" value="PPR"/>
    <property type="match status" value="6"/>
</dbReference>
<evidence type="ECO:0000256" key="1">
    <source>
        <dbReference type="ARBA" id="ARBA00022737"/>
    </source>
</evidence>
<feature type="domain" description="PROP1-like PPR" evidence="3">
    <location>
        <begin position="293"/>
        <end position="451"/>
    </location>
</feature>
<keyword evidence="1" id="KW-0677">Repeat</keyword>
<proteinExistence type="predicted"/>
<feature type="repeat" description="PPR" evidence="2">
    <location>
        <begin position="301"/>
        <end position="337"/>
    </location>
</feature>
<protein>
    <recommendedName>
        <fullName evidence="3">PROP1-like PPR domain-containing protein</fullName>
    </recommendedName>
</protein>
<feature type="repeat" description="PPR" evidence="2">
    <location>
        <begin position="266"/>
        <end position="300"/>
    </location>
</feature>
<name>A0A813M457_POLGL</name>
<dbReference type="Pfam" id="PF13812">
    <property type="entry name" value="PPR_3"/>
    <property type="match status" value="2"/>
</dbReference>
<feature type="repeat" description="PPR" evidence="2">
    <location>
        <begin position="231"/>
        <end position="265"/>
    </location>
</feature>
<dbReference type="Pfam" id="PF13041">
    <property type="entry name" value="PPR_2"/>
    <property type="match status" value="1"/>
</dbReference>
<gene>
    <name evidence="4" type="ORF">PGLA2088_LOCUS51275</name>
</gene>
<accession>A0A813M457</accession>